<evidence type="ECO:0000256" key="1">
    <source>
        <dbReference type="ARBA" id="ARBA00009084"/>
    </source>
</evidence>
<dbReference type="GO" id="GO:0006099">
    <property type="term" value="P:tricarboxylic acid cycle"/>
    <property type="evidence" value="ECO:0007669"/>
    <property type="project" value="UniProtKB-UniPathway"/>
</dbReference>
<dbReference type="InterPro" id="IPR005677">
    <property type="entry name" value="Fum_hydII"/>
</dbReference>
<name>A0A7R8ZU02_9CRUS</name>
<dbReference type="PROSITE" id="PS00163">
    <property type="entry name" value="FUMARATE_LYASES"/>
    <property type="match status" value="1"/>
</dbReference>
<protein>
    <recommendedName>
        <fullName evidence="2">fumarate hydratase</fullName>
        <ecNumber evidence="2">4.2.1.2</ecNumber>
    </recommendedName>
</protein>
<dbReference type="Pfam" id="PF00206">
    <property type="entry name" value="Lyase_1"/>
    <property type="match status" value="1"/>
</dbReference>
<dbReference type="PANTHER" id="PTHR11444">
    <property type="entry name" value="ASPARTATEAMMONIA/ARGININOSUCCINATE/ADENYLOSUCCINATE LYASE"/>
    <property type="match status" value="1"/>
</dbReference>
<dbReference type="AlphaFoldDB" id="A0A7R8ZU02"/>
<dbReference type="GO" id="GO:0004333">
    <property type="term" value="F:fumarate hydratase activity"/>
    <property type="evidence" value="ECO:0007669"/>
    <property type="project" value="UniProtKB-EC"/>
</dbReference>
<dbReference type="InterPro" id="IPR008948">
    <property type="entry name" value="L-Aspartase-like"/>
</dbReference>
<organism evidence="4">
    <name type="scientific">Cyprideis torosa</name>
    <dbReference type="NCBI Taxonomy" id="163714"/>
    <lineage>
        <taxon>Eukaryota</taxon>
        <taxon>Metazoa</taxon>
        <taxon>Ecdysozoa</taxon>
        <taxon>Arthropoda</taxon>
        <taxon>Crustacea</taxon>
        <taxon>Oligostraca</taxon>
        <taxon>Ostracoda</taxon>
        <taxon>Podocopa</taxon>
        <taxon>Podocopida</taxon>
        <taxon>Cytherocopina</taxon>
        <taxon>Cytheroidea</taxon>
        <taxon>Cytherideidae</taxon>
        <taxon>Cyprideis</taxon>
    </lineage>
</organism>
<gene>
    <name evidence="4" type="ORF">CTOB1V02_LOCUS14789</name>
</gene>
<dbReference type="FunFam" id="1.20.200.10:FF:000001">
    <property type="entry name" value="Fumarate hydratase, mitochondrial"/>
    <property type="match status" value="1"/>
</dbReference>
<feature type="non-terminal residue" evidence="4">
    <location>
        <position position="209"/>
    </location>
</feature>
<dbReference type="PANTHER" id="PTHR11444:SF1">
    <property type="entry name" value="FUMARATE HYDRATASE, MITOCHONDRIAL"/>
    <property type="match status" value="1"/>
</dbReference>
<dbReference type="GO" id="GO:0006106">
    <property type="term" value="P:fumarate metabolic process"/>
    <property type="evidence" value="ECO:0007669"/>
    <property type="project" value="InterPro"/>
</dbReference>
<dbReference type="Gene3D" id="1.20.200.10">
    <property type="entry name" value="Fumarase/aspartase (Central domain)"/>
    <property type="match status" value="1"/>
</dbReference>
<comment type="similarity">
    <text evidence="1">Belongs to the class-II fumarase/aspartase family. Fumarase subfamily.</text>
</comment>
<dbReference type="PRINTS" id="PR00149">
    <property type="entry name" value="FUMRATELYASE"/>
</dbReference>
<evidence type="ECO:0000256" key="2">
    <source>
        <dbReference type="ARBA" id="ARBA00012921"/>
    </source>
</evidence>
<evidence type="ECO:0000256" key="3">
    <source>
        <dbReference type="ARBA" id="ARBA00023239"/>
    </source>
</evidence>
<reference evidence="4" key="1">
    <citation type="submission" date="2020-11" db="EMBL/GenBank/DDBJ databases">
        <authorList>
            <person name="Tran Van P."/>
        </authorList>
    </citation>
    <scope>NUCLEOTIDE SEQUENCE</scope>
</reference>
<dbReference type="EC" id="4.2.1.2" evidence="2"/>
<sequence>MGRTHTMDATPLTLGQEFSGYVALLKKGISSLEKSLSGLQGLALGGTAVGTGLNAPCGFAEKTTQYIAEMTGIAFYSGANLFAAISAHDDLVHAHGALRQLAISLNKIGCDLRMLASGPRCGLAEIILPANEPGSSIMPGKVNPSQIEALTMVCGQIIGNDAALCFGAANGHFELNTYKPLIIANFIQSATLLGDAVHSFALNCIRGLR</sequence>
<dbReference type="InterPro" id="IPR020557">
    <property type="entry name" value="Fumarate_lyase_CS"/>
</dbReference>
<dbReference type="UniPathway" id="UPA00223">
    <property type="reaction ID" value="UER01007"/>
</dbReference>
<dbReference type="GO" id="GO:0006108">
    <property type="term" value="P:malate metabolic process"/>
    <property type="evidence" value="ECO:0007669"/>
    <property type="project" value="TreeGrafter"/>
</dbReference>
<keyword evidence="3" id="KW-0456">Lyase</keyword>
<dbReference type="SUPFAM" id="SSF48557">
    <property type="entry name" value="L-aspartase-like"/>
    <property type="match status" value="1"/>
</dbReference>
<dbReference type="EMBL" id="OB683562">
    <property type="protein sequence ID" value="CAD7236974.1"/>
    <property type="molecule type" value="Genomic_DNA"/>
</dbReference>
<evidence type="ECO:0000313" key="4">
    <source>
        <dbReference type="EMBL" id="CAD7236974.1"/>
    </source>
</evidence>
<dbReference type="InterPro" id="IPR000362">
    <property type="entry name" value="Fumarate_lyase_fam"/>
</dbReference>
<dbReference type="OrthoDB" id="8053523at2759"/>
<dbReference type="InterPro" id="IPR022761">
    <property type="entry name" value="Fumarate_lyase_N"/>
</dbReference>
<accession>A0A7R8ZU02</accession>
<proteinExistence type="inferred from homology"/>